<feature type="signal peptide" evidence="1">
    <location>
        <begin position="1"/>
        <end position="16"/>
    </location>
</feature>
<evidence type="ECO:0000256" key="1">
    <source>
        <dbReference type="SAM" id="SignalP"/>
    </source>
</evidence>
<organism evidence="2 3">
    <name type="scientific">Pontibacter saemangeumensis</name>
    <dbReference type="NCBI Taxonomy" id="1084525"/>
    <lineage>
        <taxon>Bacteria</taxon>
        <taxon>Pseudomonadati</taxon>
        <taxon>Bacteroidota</taxon>
        <taxon>Cytophagia</taxon>
        <taxon>Cytophagales</taxon>
        <taxon>Hymenobacteraceae</taxon>
        <taxon>Pontibacter</taxon>
    </lineage>
</organism>
<evidence type="ECO:0000313" key="2">
    <source>
        <dbReference type="EMBL" id="GAA4443343.1"/>
    </source>
</evidence>
<dbReference type="InterPro" id="IPR006530">
    <property type="entry name" value="YD"/>
</dbReference>
<gene>
    <name evidence="2" type="ORF">GCM10023188_43940</name>
</gene>
<dbReference type="NCBIfam" id="TIGR01643">
    <property type="entry name" value="YD_repeat_2x"/>
    <property type="match status" value="1"/>
</dbReference>
<name>A0ABP8M5B9_9BACT</name>
<reference evidence="3" key="1">
    <citation type="journal article" date="2019" name="Int. J. Syst. Evol. Microbiol.">
        <title>The Global Catalogue of Microorganisms (GCM) 10K type strain sequencing project: providing services to taxonomists for standard genome sequencing and annotation.</title>
        <authorList>
            <consortium name="The Broad Institute Genomics Platform"/>
            <consortium name="The Broad Institute Genome Sequencing Center for Infectious Disease"/>
            <person name="Wu L."/>
            <person name="Ma J."/>
        </authorList>
    </citation>
    <scope>NUCLEOTIDE SEQUENCE [LARGE SCALE GENOMIC DNA]</scope>
    <source>
        <strain evidence="3">JCM 17926</strain>
    </source>
</reference>
<comment type="caution">
    <text evidence="2">The sequence shown here is derived from an EMBL/GenBank/DDBJ whole genome shotgun (WGS) entry which is preliminary data.</text>
</comment>
<dbReference type="Gene3D" id="2.180.10.10">
    <property type="entry name" value="RHS repeat-associated core"/>
    <property type="match status" value="1"/>
</dbReference>
<dbReference type="Proteomes" id="UP001500552">
    <property type="component" value="Unassembled WGS sequence"/>
</dbReference>
<sequence length="270" mass="30379">MKTNLLYLLLVLFIFAGCSDNNEEAPAPEKTYLLQRKLSETTFANGGGVTIDLTYGYNPKKELVRISGVIIKEDELVPLHTDLFYDSQGRVTRVENRLGTVWTNEYNDKNQLVRSTRKYKDSEPFIHLHSYNAQDQLAEIKTYKQVESPEAYVGNTVITYSSGNQIHIARASVAGEAKEYTIVTDSNKRDLPALPHQITAEFGAAEIFAEPYITSNNIASIEILDKETNRKEGASYQAVRTYNEGGLPETCVRLFEHGSIENISYTYSAE</sequence>
<keyword evidence="1" id="KW-0732">Signal</keyword>
<protein>
    <recommendedName>
        <fullName evidence="4">YD repeat-containing protein</fullName>
    </recommendedName>
</protein>
<accession>A0ABP8M5B9</accession>
<dbReference type="EMBL" id="BAABHC010000035">
    <property type="protein sequence ID" value="GAA4443343.1"/>
    <property type="molecule type" value="Genomic_DNA"/>
</dbReference>
<proteinExistence type="predicted"/>
<dbReference type="RefSeq" id="WP_345162465.1">
    <property type="nucleotide sequence ID" value="NZ_BAABHC010000035.1"/>
</dbReference>
<evidence type="ECO:0000313" key="3">
    <source>
        <dbReference type="Proteomes" id="UP001500552"/>
    </source>
</evidence>
<evidence type="ECO:0008006" key="4">
    <source>
        <dbReference type="Google" id="ProtNLM"/>
    </source>
</evidence>
<feature type="chain" id="PRO_5045472771" description="YD repeat-containing protein" evidence="1">
    <location>
        <begin position="17"/>
        <end position="270"/>
    </location>
</feature>
<dbReference type="PROSITE" id="PS51257">
    <property type="entry name" value="PROKAR_LIPOPROTEIN"/>
    <property type="match status" value="1"/>
</dbReference>
<keyword evidence="3" id="KW-1185">Reference proteome</keyword>